<evidence type="ECO:0000313" key="2">
    <source>
        <dbReference type="Proteomes" id="UP000644507"/>
    </source>
</evidence>
<dbReference type="EMBL" id="BMXI01000008">
    <property type="protein sequence ID" value="GHC54045.1"/>
    <property type="molecule type" value="Genomic_DNA"/>
</dbReference>
<organism evidence="1 2">
    <name type="scientific">Roseibacillus persicicus</name>
    <dbReference type="NCBI Taxonomy" id="454148"/>
    <lineage>
        <taxon>Bacteria</taxon>
        <taxon>Pseudomonadati</taxon>
        <taxon>Verrucomicrobiota</taxon>
        <taxon>Verrucomicrobiia</taxon>
        <taxon>Verrucomicrobiales</taxon>
        <taxon>Verrucomicrobiaceae</taxon>
        <taxon>Roseibacillus</taxon>
    </lineage>
</organism>
<gene>
    <name evidence="1" type="ORF">GCM10007100_20450</name>
</gene>
<evidence type="ECO:0000313" key="1">
    <source>
        <dbReference type="EMBL" id="GHC54045.1"/>
    </source>
</evidence>
<dbReference type="AlphaFoldDB" id="A0A918TM35"/>
<accession>A0A918TM35</accession>
<reference evidence="1" key="1">
    <citation type="journal article" date="2014" name="Int. J. Syst. Evol. Microbiol.">
        <title>Complete genome sequence of Corynebacterium casei LMG S-19264T (=DSM 44701T), isolated from a smear-ripened cheese.</title>
        <authorList>
            <consortium name="US DOE Joint Genome Institute (JGI-PGF)"/>
            <person name="Walter F."/>
            <person name="Albersmeier A."/>
            <person name="Kalinowski J."/>
            <person name="Ruckert C."/>
        </authorList>
    </citation>
    <scope>NUCLEOTIDE SEQUENCE</scope>
    <source>
        <strain evidence="1">KCTC 12988</strain>
    </source>
</reference>
<name>A0A918TM35_9BACT</name>
<comment type="caution">
    <text evidence="1">The sequence shown here is derived from an EMBL/GenBank/DDBJ whole genome shotgun (WGS) entry which is preliminary data.</text>
</comment>
<keyword evidence="2" id="KW-1185">Reference proteome</keyword>
<sequence length="314" mass="32930">MQLVLYVVAMKVLTSALLLLGCLSLSAQEAWVSLSKVGGFSAWKGKVALFKVQEEVSQLPLEFRGPGANSFAVSNAVKEENGLLLLEIEFKPTTERGYFSAELVVGSGDGAQVVQLRGVATAALEGKNEPPLQELLDALGANLDAGGKDLSLDSKATKIGDSVKASQFEPVGDGAVRLTPLARYSPPGDAPFGLAIPNGKEFTLQAVGSLAATTPARPDAHQTLRPPLATGAPNVTVVDAPKRFGLFLEAHKYTSLTFPGKSVGAPIKHTARIYPVEALGGKALQNAYIVGFEEASNGDYQDAVFLIEGVKAVK</sequence>
<reference evidence="1" key="2">
    <citation type="submission" date="2020-09" db="EMBL/GenBank/DDBJ databases">
        <authorList>
            <person name="Sun Q."/>
            <person name="Kim S."/>
        </authorList>
    </citation>
    <scope>NUCLEOTIDE SEQUENCE</scope>
    <source>
        <strain evidence="1">KCTC 12988</strain>
    </source>
</reference>
<dbReference type="Proteomes" id="UP000644507">
    <property type="component" value="Unassembled WGS sequence"/>
</dbReference>
<protein>
    <submittedName>
        <fullName evidence="1">Uncharacterized protein</fullName>
    </submittedName>
</protein>
<proteinExistence type="predicted"/>